<organism evidence="2 3">
    <name type="scientific">Venturia inaequalis</name>
    <name type="common">Apple scab fungus</name>
    <dbReference type="NCBI Taxonomy" id="5025"/>
    <lineage>
        <taxon>Eukaryota</taxon>
        <taxon>Fungi</taxon>
        <taxon>Dikarya</taxon>
        <taxon>Ascomycota</taxon>
        <taxon>Pezizomycotina</taxon>
        <taxon>Dothideomycetes</taxon>
        <taxon>Pleosporomycetidae</taxon>
        <taxon>Venturiales</taxon>
        <taxon>Venturiaceae</taxon>
        <taxon>Venturia</taxon>
    </lineage>
</organism>
<gene>
    <name evidence="2" type="ORF">BLS_000677</name>
</gene>
<feature type="chain" id="PRO_5034035876" evidence="1">
    <location>
        <begin position="16"/>
        <end position="209"/>
    </location>
</feature>
<protein>
    <submittedName>
        <fullName evidence="2">Uncharacterized protein</fullName>
    </submittedName>
</protein>
<dbReference type="EMBL" id="WNWQ01001128">
    <property type="protein sequence ID" value="KAE9962195.1"/>
    <property type="molecule type" value="Genomic_DNA"/>
</dbReference>
<accession>A0A8H3U2U0</accession>
<comment type="caution">
    <text evidence="2">The sequence shown here is derived from an EMBL/GenBank/DDBJ whole genome shotgun (WGS) entry which is preliminary data.</text>
</comment>
<evidence type="ECO:0000256" key="1">
    <source>
        <dbReference type="SAM" id="SignalP"/>
    </source>
</evidence>
<proteinExistence type="predicted"/>
<sequence>MQNALILALAALTAAAPLDAPKTSTAPAQTKYEATFDDLSSLTQNVALQEVGPYDGLDYKGIDLISLGLDGTIVAGVTPRTYPNAGVYLPVSGVLDGAPSITTQYEGSVTDTFDFEGFWFGCIGMSVEAVASAPLSCDVTVAGFKASLEVARQTFSFKYNVLTDLLTAPMVKAKLSNAFKGIDSATFSTEYDVTNTTVTTTPLQARIFS</sequence>
<keyword evidence="1" id="KW-0732">Signal</keyword>
<evidence type="ECO:0000313" key="3">
    <source>
        <dbReference type="Proteomes" id="UP000433883"/>
    </source>
</evidence>
<name>A0A8H3U2U0_VENIN</name>
<feature type="signal peptide" evidence="1">
    <location>
        <begin position="1"/>
        <end position="15"/>
    </location>
</feature>
<dbReference type="Proteomes" id="UP000433883">
    <property type="component" value="Unassembled WGS sequence"/>
</dbReference>
<reference evidence="2 3" key="1">
    <citation type="submission" date="2019-11" db="EMBL/GenBank/DDBJ databases">
        <title>Venturia inaequalis Genome Resource.</title>
        <authorList>
            <person name="Lichtner F.J."/>
        </authorList>
    </citation>
    <scope>NUCLEOTIDE SEQUENCE [LARGE SCALE GENOMIC DNA]</scope>
    <source>
        <strain evidence="2">Bline_iso_100314</strain>
    </source>
</reference>
<evidence type="ECO:0000313" key="2">
    <source>
        <dbReference type="EMBL" id="KAE9962195.1"/>
    </source>
</evidence>
<dbReference type="AlphaFoldDB" id="A0A8H3U2U0"/>